<keyword evidence="3" id="KW-1185">Reference proteome</keyword>
<organism evidence="2 3">
    <name type="scientific">Byssothecium circinans</name>
    <dbReference type="NCBI Taxonomy" id="147558"/>
    <lineage>
        <taxon>Eukaryota</taxon>
        <taxon>Fungi</taxon>
        <taxon>Dikarya</taxon>
        <taxon>Ascomycota</taxon>
        <taxon>Pezizomycotina</taxon>
        <taxon>Dothideomycetes</taxon>
        <taxon>Pleosporomycetidae</taxon>
        <taxon>Pleosporales</taxon>
        <taxon>Massarineae</taxon>
        <taxon>Massarinaceae</taxon>
        <taxon>Byssothecium</taxon>
    </lineage>
</organism>
<evidence type="ECO:0000313" key="2">
    <source>
        <dbReference type="EMBL" id="KAF1953255.1"/>
    </source>
</evidence>
<evidence type="ECO:0000313" key="3">
    <source>
        <dbReference type="Proteomes" id="UP000800035"/>
    </source>
</evidence>
<sequence length="108" mass="11740">MMLASARALFSISPFRPSSCARFSLCSNQAQTRISRSRTCKGAAERCSDALVQISHDESHPFPRPQPRAPAPRPSRGFPSAKDPPRPSPNRAATRMAAAFPLSWASDC</sequence>
<reference evidence="2" key="1">
    <citation type="journal article" date="2020" name="Stud. Mycol.">
        <title>101 Dothideomycetes genomes: a test case for predicting lifestyles and emergence of pathogens.</title>
        <authorList>
            <person name="Haridas S."/>
            <person name="Albert R."/>
            <person name="Binder M."/>
            <person name="Bloem J."/>
            <person name="Labutti K."/>
            <person name="Salamov A."/>
            <person name="Andreopoulos B."/>
            <person name="Baker S."/>
            <person name="Barry K."/>
            <person name="Bills G."/>
            <person name="Bluhm B."/>
            <person name="Cannon C."/>
            <person name="Castanera R."/>
            <person name="Culley D."/>
            <person name="Daum C."/>
            <person name="Ezra D."/>
            <person name="Gonzalez J."/>
            <person name="Henrissat B."/>
            <person name="Kuo A."/>
            <person name="Liang C."/>
            <person name="Lipzen A."/>
            <person name="Lutzoni F."/>
            <person name="Magnuson J."/>
            <person name="Mondo S."/>
            <person name="Nolan M."/>
            <person name="Ohm R."/>
            <person name="Pangilinan J."/>
            <person name="Park H.-J."/>
            <person name="Ramirez L."/>
            <person name="Alfaro M."/>
            <person name="Sun H."/>
            <person name="Tritt A."/>
            <person name="Yoshinaga Y."/>
            <person name="Zwiers L.-H."/>
            <person name="Turgeon B."/>
            <person name="Goodwin S."/>
            <person name="Spatafora J."/>
            <person name="Crous P."/>
            <person name="Grigoriev I."/>
        </authorList>
    </citation>
    <scope>NUCLEOTIDE SEQUENCE</scope>
    <source>
        <strain evidence="2">CBS 675.92</strain>
    </source>
</reference>
<protein>
    <submittedName>
        <fullName evidence="2">Uncharacterized protein</fullName>
    </submittedName>
</protein>
<dbReference type="AlphaFoldDB" id="A0A6A5TKM0"/>
<dbReference type="Proteomes" id="UP000800035">
    <property type="component" value="Unassembled WGS sequence"/>
</dbReference>
<proteinExistence type="predicted"/>
<dbReference type="EMBL" id="ML977005">
    <property type="protein sequence ID" value="KAF1953255.1"/>
    <property type="molecule type" value="Genomic_DNA"/>
</dbReference>
<accession>A0A6A5TKM0</accession>
<name>A0A6A5TKM0_9PLEO</name>
<feature type="region of interest" description="Disordered" evidence="1">
    <location>
        <begin position="54"/>
        <end position="94"/>
    </location>
</feature>
<gene>
    <name evidence="2" type="ORF">CC80DRAFT_494874</name>
</gene>
<evidence type="ECO:0000256" key="1">
    <source>
        <dbReference type="SAM" id="MobiDB-lite"/>
    </source>
</evidence>
<feature type="compositionally biased region" description="Pro residues" evidence="1">
    <location>
        <begin position="62"/>
        <end position="73"/>
    </location>
</feature>